<dbReference type="PANTHER" id="PTHR43484">
    <property type="match status" value="1"/>
</dbReference>
<dbReference type="InterPro" id="IPR028976">
    <property type="entry name" value="CheC-like_sf"/>
</dbReference>
<dbReference type="InterPro" id="IPR051469">
    <property type="entry name" value="FliN/MopA/SpaO"/>
</dbReference>
<keyword evidence="1" id="KW-0145">Chemotaxis</keyword>
<dbReference type="EMBL" id="JAGGLI010000002">
    <property type="protein sequence ID" value="MBP2026526.1"/>
    <property type="molecule type" value="Genomic_DNA"/>
</dbReference>
<evidence type="ECO:0000313" key="3">
    <source>
        <dbReference type="Proteomes" id="UP001314903"/>
    </source>
</evidence>
<protein>
    <submittedName>
        <fullName evidence="2">Chemotaxis protein CheC</fullName>
    </submittedName>
</protein>
<dbReference type="RefSeq" id="WP_209658674.1">
    <property type="nucleotide sequence ID" value="NZ_JAGGLI010000002.1"/>
</dbReference>
<accession>A0ABS4KGY1</accession>
<gene>
    <name evidence="2" type="ORF">J2Z35_000315</name>
</gene>
<reference evidence="2 3" key="1">
    <citation type="submission" date="2021-03" db="EMBL/GenBank/DDBJ databases">
        <title>Genomic Encyclopedia of Type Strains, Phase IV (KMG-IV): sequencing the most valuable type-strain genomes for metagenomic binning, comparative biology and taxonomic classification.</title>
        <authorList>
            <person name="Goeker M."/>
        </authorList>
    </citation>
    <scope>NUCLEOTIDE SEQUENCE [LARGE SCALE GENOMIC DNA]</scope>
    <source>
        <strain evidence="2 3">DSM 27512</strain>
    </source>
</reference>
<dbReference type="PANTHER" id="PTHR43484:SF1">
    <property type="entry name" value="FLAGELLAR MOTOR SWITCH PROTEIN FLIN"/>
    <property type="match status" value="1"/>
</dbReference>
<sequence length="210" mass="23850">MLNEDQNDLLKEHINVFIGKSANMLSEMANQRVLLKVPEIEVIDVRNMTKSNRPLFQHGHIVSSSMKFGDDFSGKAMLIFPAEKAKILVDSCMGEYDTSYSYNPEDIHLIDTDFDVLKEISNVILNSIIGEFSNLIGTKVDFSIPDVELIFVSENEQKMYLKSSVYMLIMYTSFFLEETQVEGAVVVALGLESLNMLIRKIDEILGEYDE</sequence>
<name>A0ABS4KGY1_9FIRM</name>
<keyword evidence="3" id="KW-1185">Reference proteome</keyword>
<dbReference type="CDD" id="cd17910">
    <property type="entry name" value="CheC_ClassII"/>
    <property type="match status" value="1"/>
</dbReference>
<evidence type="ECO:0000313" key="2">
    <source>
        <dbReference type="EMBL" id="MBP2026526.1"/>
    </source>
</evidence>
<dbReference type="Gene3D" id="3.40.1550.10">
    <property type="entry name" value="CheC-like"/>
    <property type="match status" value="1"/>
</dbReference>
<dbReference type="Proteomes" id="UP001314903">
    <property type="component" value="Unassembled WGS sequence"/>
</dbReference>
<organism evidence="2 3">
    <name type="scientific">Acetoanaerobium pronyense</name>
    <dbReference type="NCBI Taxonomy" id="1482736"/>
    <lineage>
        <taxon>Bacteria</taxon>
        <taxon>Bacillati</taxon>
        <taxon>Bacillota</taxon>
        <taxon>Clostridia</taxon>
        <taxon>Peptostreptococcales</taxon>
        <taxon>Filifactoraceae</taxon>
        <taxon>Acetoanaerobium</taxon>
    </lineage>
</organism>
<proteinExistence type="predicted"/>
<evidence type="ECO:0000256" key="1">
    <source>
        <dbReference type="ARBA" id="ARBA00022500"/>
    </source>
</evidence>
<dbReference type="SUPFAM" id="SSF103039">
    <property type="entry name" value="CheC-like"/>
    <property type="match status" value="1"/>
</dbReference>
<comment type="caution">
    <text evidence="2">The sequence shown here is derived from an EMBL/GenBank/DDBJ whole genome shotgun (WGS) entry which is preliminary data.</text>
</comment>